<keyword evidence="3" id="KW-1185">Reference proteome</keyword>
<feature type="transmembrane region" description="Helical" evidence="1">
    <location>
        <begin position="83"/>
        <end position="109"/>
    </location>
</feature>
<protein>
    <submittedName>
        <fullName evidence="2">Uncharacterized protein</fullName>
    </submittedName>
</protein>
<proteinExistence type="predicted"/>
<keyword evidence="1" id="KW-1133">Transmembrane helix</keyword>
<dbReference type="Proteomes" id="UP000644693">
    <property type="component" value="Unassembled WGS sequence"/>
</dbReference>
<gene>
    <name evidence="2" type="ORF">GCM10007053_15790</name>
</gene>
<reference evidence="2" key="1">
    <citation type="journal article" date="2014" name="Int. J. Syst. Evol. Microbiol.">
        <title>Complete genome sequence of Corynebacterium casei LMG S-19264T (=DSM 44701T), isolated from a smear-ripened cheese.</title>
        <authorList>
            <consortium name="US DOE Joint Genome Institute (JGI-PGF)"/>
            <person name="Walter F."/>
            <person name="Albersmeier A."/>
            <person name="Kalinowski J."/>
            <person name="Ruckert C."/>
        </authorList>
    </citation>
    <scope>NUCLEOTIDE SEQUENCE</scope>
    <source>
        <strain evidence="2">KCTC 23430</strain>
    </source>
</reference>
<evidence type="ECO:0000313" key="3">
    <source>
        <dbReference type="Proteomes" id="UP000644693"/>
    </source>
</evidence>
<evidence type="ECO:0000256" key="1">
    <source>
        <dbReference type="SAM" id="Phobius"/>
    </source>
</evidence>
<dbReference type="RefSeq" id="WP_189476909.1">
    <property type="nucleotide sequence ID" value="NZ_BMYM01000001.1"/>
</dbReference>
<feature type="transmembrane region" description="Helical" evidence="1">
    <location>
        <begin position="129"/>
        <end position="150"/>
    </location>
</feature>
<organism evidence="2 3">
    <name type="scientific">Parahalioglobus pacificus</name>
    <dbReference type="NCBI Taxonomy" id="930806"/>
    <lineage>
        <taxon>Bacteria</taxon>
        <taxon>Pseudomonadati</taxon>
        <taxon>Pseudomonadota</taxon>
        <taxon>Gammaproteobacteria</taxon>
        <taxon>Cellvibrionales</taxon>
        <taxon>Halieaceae</taxon>
        <taxon>Parahalioglobus</taxon>
    </lineage>
</organism>
<feature type="transmembrane region" description="Helical" evidence="1">
    <location>
        <begin position="162"/>
        <end position="178"/>
    </location>
</feature>
<evidence type="ECO:0000313" key="2">
    <source>
        <dbReference type="EMBL" id="GHD32075.1"/>
    </source>
</evidence>
<dbReference type="EMBL" id="BMYM01000001">
    <property type="protein sequence ID" value="GHD32075.1"/>
    <property type="molecule type" value="Genomic_DNA"/>
</dbReference>
<feature type="transmembrane region" description="Helical" evidence="1">
    <location>
        <begin position="184"/>
        <end position="201"/>
    </location>
</feature>
<accession>A0A919CJW5</accession>
<name>A0A919CJW5_9GAMM</name>
<feature type="transmembrane region" description="Helical" evidence="1">
    <location>
        <begin position="54"/>
        <end position="71"/>
    </location>
</feature>
<keyword evidence="1" id="KW-0472">Membrane</keyword>
<sequence length="206" mass="22028">MQHSDVAGALLIAGGLTILTTIAFEYQVGWIGVARTREETINFVLSEWSTLKKIWSFQMLGHGFLALACLIQLREAPPHQALIWGALSLLTLMVIIAFGLTVGGYGPALEANSAQPAVFETLRGAVRGLYSPGMYGGMALFTSLFVLLSVRKFGIVGRLRGATTLGAVAICLLIGITTPLTAKVAGASWFLLPVVLGYSLLRPRRP</sequence>
<keyword evidence="1" id="KW-0812">Transmembrane</keyword>
<comment type="caution">
    <text evidence="2">The sequence shown here is derived from an EMBL/GenBank/DDBJ whole genome shotgun (WGS) entry which is preliminary data.</text>
</comment>
<dbReference type="AlphaFoldDB" id="A0A919CJW5"/>
<reference evidence="2" key="2">
    <citation type="submission" date="2020-09" db="EMBL/GenBank/DDBJ databases">
        <authorList>
            <person name="Sun Q."/>
            <person name="Kim S."/>
        </authorList>
    </citation>
    <scope>NUCLEOTIDE SEQUENCE</scope>
    <source>
        <strain evidence="2">KCTC 23430</strain>
    </source>
</reference>